<dbReference type="GO" id="GO:0006457">
    <property type="term" value="P:protein folding"/>
    <property type="evidence" value="ECO:0007669"/>
    <property type="project" value="TreeGrafter"/>
</dbReference>
<dbReference type="PANTHER" id="PTHR18929:SF240">
    <property type="entry name" value="PROTEIN DISULFIDE-ISOMERASE"/>
    <property type="match status" value="1"/>
</dbReference>
<dbReference type="InterPro" id="IPR017937">
    <property type="entry name" value="Thioredoxin_CS"/>
</dbReference>
<evidence type="ECO:0000256" key="6">
    <source>
        <dbReference type="ARBA" id="ARBA00022737"/>
    </source>
</evidence>
<dbReference type="PRINTS" id="PR00421">
    <property type="entry name" value="THIOREDOXIN"/>
</dbReference>
<dbReference type="CDD" id="cd02961">
    <property type="entry name" value="PDI_a_family"/>
    <property type="match status" value="1"/>
</dbReference>
<protein>
    <recommendedName>
        <fullName evidence="4 13">Protein disulfide-isomerase</fullName>
        <ecNumber evidence="4 13">5.3.4.1</ecNumber>
    </recommendedName>
</protein>
<dbReference type="GO" id="GO:0005788">
    <property type="term" value="C:endoplasmic reticulum lumen"/>
    <property type="evidence" value="ECO:0007669"/>
    <property type="project" value="UniProtKB-SubCell"/>
</dbReference>
<evidence type="ECO:0000256" key="2">
    <source>
        <dbReference type="ARBA" id="ARBA00004319"/>
    </source>
</evidence>
<gene>
    <name evidence="15" type="ORF">SELO1098_LOCUS29996</name>
</gene>
<dbReference type="GO" id="GO:0034976">
    <property type="term" value="P:response to endoplasmic reticulum stress"/>
    <property type="evidence" value="ECO:0007669"/>
    <property type="project" value="TreeGrafter"/>
</dbReference>
<accession>A0A7S3HPN3</accession>
<dbReference type="InterPro" id="IPR005792">
    <property type="entry name" value="Prot_disulphide_isomerase"/>
</dbReference>
<evidence type="ECO:0000256" key="13">
    <source>
        <dbReference type="RuleBase" id="RU361130"/>
    </source>
</evidence>
<dbReference type="AlphaFoldDB" id="A0A7S3HPN3"/>
<dbReference type="Pfam" id="PF00085">
    <property type="entry name" value="Thioredoxin"/>
    <property type="match status" value="2"/>
</dbReference>
<dbReference type="CDD" id="cd02982">
    <property type="entry name" value="PDI_b'_family"/>
    <property type="match status" value="1"/>
</dbReference>
<dbReference type="EC" id="5.3.4.1" evidence="4 13"/>
<evidence type="ECO:0000256" key="3">
    <source>
        <dbReference type="ARBA" id="ARBA00006347"/>
    </source>
</evidence>
<reference evidence="15" key="1">
    <citation type="submission" date="2021-01" db="EMBL/GenBank/DDBJ databases">
        <authorList>
            <person name="Corre E."/>
            <person name="Pelletier E."/>
            <person name="Niang G."/>
            <person name="Scheremetjew M."/>
            <person name="Finn R."/>
            <person name="Kale V."/>
            <person name="Holt S."/>
            <person name="Cochrane G."/>
            <person name="Meng A."/>
            <person name="Brown T."/>
            <person name="Cohen L."/>
        </authorList>
    </citation>
    <scope>NUCLEOTIDE SEQUENCE</scope>
    <source>
        <strain evidence="15">CCAP 955/1</strain>
    </source>
</reference>
<evidence type="ECO:0000256" key="4">
    <source>
        <dbReference type="ARBA" id="ARBA00012723"/>
    </source>
</evidence>
<evidence type="ECO:0000259" key="14">
    <source>
        <dbReference type="PROSITE" id="PS51352"/>
    </source>
</evidence>
<dbReference type="PROSITE" id="PS00194">
    <property type="entry name" value="THIOREDOXIN_1"/>
    <property type="match status" value="2"/>
</dbReference>
<evidence type="ECO:0000256" key="5">
    <source>
        <dbReference type="ARBA" id="ARBA00022729"/>
    </source>
</evidence>
<dbReference type="EMBL" id="HBIC01058415">
    <property type="protein sequence ID" value="CAE0301140.1"/>
    <property type="molecule type" value="Transcribed_RNA"/>
</dbReference>
<comment type="subcellular location">
    <subcellularLocation>
        <location evidence="2">Endoplasmic reticulum lumen</location>
    </subcellularLocation>
</comment>
<feature type="domain" description="Thioredoxin" evidence="14">
    <location>
        <begin position="8"/>
        <end position="128"/>
    </location>
</feature>
<dbReference type="CDD" id="cd02995">
    <property type="entry name" value="PDI_a_PDI_a'_C"/>
    <property type="match status" value="1"/>
</dbReference>
<evidence type="ECO:0000313" key="15">
    <source>
        <dbReference type="EMBL" id="CAE0301140.1"/>
    </source>
</evidence>
<dbReference type="CDD" id="cd02981">
    <property type="entry name" value="PDI_b_family"/>
    <property type="match status" value="1"/>
</dbReference>
<feature type="disulfide bond" description="Redox-active" evidence="11">
    <location>
        <begin position="391"/>
        <end position="394"/>
    </location>
</feature>
<feature type="disulfide bond" description="Redox-active" evidence="11">
    <location>
        <begin position="52"/>
        <end position="55"/>
    </location>
</feature>
<feature type="chain" id="PRO_5031604596" description="Protein disulfide-isomerase" evidence="13">
    <location>
        <begin position="18"/>
        <end position="478"/>
    </location>
</feature>
<evidence type="ECO:0000256" key="11">
    <source>
        <dbReference type="PIRSR" id="PIRSR605792-51"/>
    </source>
</evidence>
<dbReference type="NCBIfam" id="TIGR01126">
    <property type="entry name" value="pdi_dom"/>
    <property type="match status" value="2"/>
</dbReference>
<dbReference type="FunFam" id="3.40.30.10:FF:000023">
    <property type="entry name" value="Protein disulfide-isomerase"/>
    <property type="match status" value="1"/>
</dbReference>
<proteinExistence type="inferred from homology"/>
<evidence type="ECO:0000256" key="12">
    <source>
        <dbReference type="RuleBase" id="RU004208"/>
    </source>
</evidence>
<keyword evidence="8 11" id="KW-1015">Disulfide bond</keyword>
<organism evidence="15">
    <name type="scientific">Spumella elongata</name>
    <dbReference type="NCBI Taxonomy" id="89044"/>
    <lineage>
        <taxon>Eukaryota</taxon>
        <taxon>Sar</taxon>
        <taxon>Stramenopiles</taxon>
        <taxon>Ochrophyta</taxon>
        <taxon>Chrysophyceae</taxon>
        <taxon>Chromulinales</taxon>
        <taxon>Chromulinaceae</taxon>
        <taxon>Spumella</taxon>
    </lineage>
</organism>
<evidence type="ECO:0000256" key="8">
    <source>
        <dbReference type="ARBA" id="ARBA00023157"/>
    </source>
</evidence>
<dbReference type="FunFam" id="3.40.30.10:FF:000027">
    <property type="entry name" value="protein disulfide-isomerase A2"/>
    <property type="match status" value="1"/>
</dbReference>
<dbReference type="NCBIfam" id="TIGR01130">
    <property type="entry name" value="ER_PDI_fam"/>
    <property type="match status" value="1"/>
</dbReference>
<keyword evidence="10 11" id="KW-0676">Redox-active center</keyword>
<dbReference type="InterPro" id="IPR013766">
    <property type="entry name" value="Thioredoxin_domain"/>
</dbReference>
<comment type="similarity">
    <text evidence="3 12">Belongs to the protein disulfide isomerase family.</text>
</comment>
<dbReference type="GO" id="GO:0003756">
    <property type="term" value="F:protein disulfide isomerase activity"/>
    <property type="evidence" value="ECO:0007669"/>
    <property type="project" value="UniProtKB-EC"/>
</dbReference>
<keyword evidence="7" id="KW-0256">Endoplasmic reticulum</keyword>
<dbReference type="InterPro" id="IPR036249">
    <property type="entry name" value="Thioredoxin-like_sf"/>
</dbReference>
<dbReference type="PANTHER" id="PTHR18929">
    <property type="entry name" value="PROTEIN DISULFIDE ISOMERASE"/>
    <property type="match status" value="1"/>
</dbReference>
<evidence type="ECO:0000256" key="10">
    <source>
        <dbReference type="ARBA" id="ARBA00023284"/>
    </source>
</evidence>
<dbReference type="PROSITE" id="PS51352">
    <property type="entry name" value="THIOREDOXIN_2"/>
    <property type="match status" value="2"/>
</dbReference>
<keyword evidence="6" id="KW-0677">Repeat</keyword>
<keyword evidence="5 13" id="KW-0732">Signal</keyword>
<keyword evidence="9 13" id="KW-0413">Isomerase</keyword>
<evidence type="ECO:0000256" key="9">
    <source>
        <dbReference type="ARBA" id="ARBA00023235"/>
    </source>
</evidence>
<dbReference type="SUPFAM" id="SSF52833">
    <property type="entry name" value="Thioredoxin-like"/>
    <property type="match status" value="4"/>
</dbReference>
<evidence type="ECO:0000256" key="1">
    <source>
        <dbReference type="ARBA" id="ARBA00001182"/>
    </source>
</evidence>
<dbReference type="Pfam" id="PF13848">
    <property type="entry name" value="Thioredoxin_6"/>
    <property type="match status" value="1"/>
</dbReference>
<name>A0A7S3HPN3_9STRA</name>
<comment type="catalytic activity">
    <reaction evidence="1 13">
        <text>Catalyzes the rearrangement of -S-S- bonds in proteins.</text>
        <dbReference type="EC" id="5.3.4.1"/>
    </reaction>
</comment>
<dbReference type="InterPro" id="IPR005788">
    <property type="entry name" value="PDI_thioredoxin-like_dom"/>
</dbReference>
<feature type="signal peptide" evidence="13">
    <location>
        <begin position="1"/>
        <end position="17"/>
    </location>
</feature>
<feature type="domain" description="Thioredoxin" evidence="14">
    <location>
        <begin position="345"/>
        <end position="471"/>
    </location>
</feature>
<sequence length="478" mass="51684">MRAVIYLFFIVAAIVSATIPVEDNVLVLDESNFEEALAANNQLLVEFYAPWCGHCKTLAPEWAKAAKTLSDSSIKLAKVDATENDALAKRFEIKGFPTIKYLKGGKPSDYSGGRTANEIVNWANKKSGPAAVTVNSEDDLTKFQETHEVFAIGVFESLESENAKHFLALADGDETHAYAITSAAAVKSKLAVTADTVVVLKNFDDLRADHAIGSTFTAADVVEFVQANSVPLVQTFSPESAKKIFGSPIQKHVLFFTDSDADNHAPTKAAYTAAASSFKGKLLFINVPASESKILDYFGIAAAQLPTTVLADLGNEGGIKKFPFAGPHDSATITTFAQSFLNGELKPSLKSEEVTAEDTAGDVTILKGTSFNDLVMNNDKDVLVEFYAPWCGHCKKLAPIWDELGAHFKDNSNIVIAKMDSTANEIDVPGLAVKGFPTLYFFKGSDKANPIKYEEARELDALVSFVEKNAHHASHEEL</sequence>
<evidence type="ECO:0000256" key="7">
    <source>
        <dbReference type="ARBA" id="ARBA00022824"/>
    </source>
</evidence>
<dbReference type="FunFam" id="3.40.30.10:FF:000042">
    <property type="entry name" value="protein disulfide-isomerase A2"/>
    <property type="match status" value="1"/>
</dbReference>
<dbReference type="Gene3D" id="3.40.30.10">
    <property type="entry name" value="Glutaredoxin"/>
    <property type="match status" value="4"/>
</dbReference>